<evidence type="ECO:0000313" key="1">
    <source>
        <dbReference type="EMBL" id="SHK64794.1"/>
    </source>
</evidence>
<dbReference type="InterPro" id="IPR036685">
    <property type="entry name" value="YehU-like_sf"/>
</dbReference>
<sequence length="98" mass="10863">MAGIILKIAFFTGDYMSDEAAHQPQPDPRQEKFIVDKELLTEDQLNGLAEEYCTRLHGLNDTENPLAERSHVLAAISRGDLVVWFDPVENIAGLGAPK</sequence>
<dbReference type="EMBL" id="FRAQ01000002">
    <property type="protein sequence ID" value="SHK64794.1"/>
    <property type="molecule type" value="Genomic_DNA"/>
</dbReference>
<protein>
    <recommendedName>
        <fullName evidence="3">YheU family protein</fullName>
    </recommendedName>
</protein>
<proteinExistence type="predicted"/>
<dbReference type="STRING" id="564117.SAMN05216369_2625"/>
<dbReference type="Proteomes" id="UP000184497">
    <property type="component" value="Unassembled WGS sequence"/>
</dbReference>
<organism evidence="1 2">
    <name type="scientific">Marinobacter antarcticus</name>
    <dbReference type="NCBI Taxonomy" id="564117"/>
    <lineage>
        <taxon>Bacteria</taxon>
        <taxon>Pseudomonadati</taxon>
        <taxon>Pseudomonadota</taxon>
        <taxon>Gammaproteobacteria</taxon>
        <taxon>Pseudomonadales</taxon>
        <taxon>Marinobacteraceae</taxon>
        <taxon>Marinobacter</taxon>
    </lineage>
</organism>
<reference evidence="2" key="1">
    <citation type="submission" date="2016-11" db="EMBL/GenBank/DDBJ databases">
        <authorList>
            <person name="Varghese N."/>
            <person name="Submissions S."/>
        </authorList>
    </citation>
    <scope>NUCLEOTIDE SEQUENCE [LARGE SCALE GENOMIC DNA]</scope>
    <source>
        <strain evidence="2">CGMCC 1.10835</strain>
    </source>
</reference>
<keyword evidence="2" id="KW-1185">Reference proteome</keyword>
<dbReference type="AlphaFoldDB" id="A0A1M6U6J8"/>
<evidence type="ECO:0008006" key="3">
    <source>
        <dbReference type="Google" id="ProtNLM"/>
    </source>
</evidence>
<dbReference type="Gene3D" id="1.10.10.610">
    <property type="entry name" value="YehU-like"/>
    <property type="match status" value="1"/>
</dbReference>
<gene>
    <name evidence="1" type="ORF">SAMN05216369_2625</name>
</gene>
<evidence type="ECO:0000313" key="2">
    <source>
        <dbReference type="Proteomes" id="UP000184497"/>
    </source>
</evidence>
<name>A0A1M6U6J8_9GAMM</name>
<accession>A0A1M6U6J8</accession>